<sequence length="155" mass="17092">MWALLSRLSTIPIAPPASISSDGSMKSAAVLCWRKPLLSRCANHSRYITPPKATTTSVVCSRSIRCCRRSTLVQQRGTSLSAFSPKKKAASASASGSELLPLGLPRIAVAPLRVSFFAPRARKEEMLQVRNWTKNNHVWTHRNKRKAAISWHGIT</sequence>
<dbReference type="EMBL" id="SDMP01000013">
    <property type="protein sequence ID" value="RYR22172.1"/>
    <property type="molecule type" value="Genomic_DNA"/>
</dbReference>
<dbReference type="AlphaFoldDB" id="A0A445A751"/>
<name>A0A445A751_ARAHY</name>
<gene>
    <name evidence="1" type="ORF">Ahy_B03g067451</name>
</gene>
<accession>A0A445A751</accession>
<reference evidence="1 2" key="1">
    <citation type="submission" date="2019-01" db="EMBL/GenBank/DDBJ databases">
        <title>Sequencing of cultivated peanut Arachis hypogaea provides insights into genome evolution and oil improvement.</title>
        <authorList>
            <person name="Chen X."/>
        </authorList>
    </citation>
    <scope>NUCLEOTIDE SEQUENCE [LARGE SCALE GENOMIC DNA]</scope>
    <source>
        <strain evidence="2">cv. Fuhuasheng</strain>
        <tissue evidence="1">Leaves</tissue>
    </source>
</reference>
<evidence type="ECO:0000313" key="1">
    <source>
        <dbReference type="EMBL" id="RYR22172.1"/>
    </source>
</evidence>
<dbReference type="Gramene" id="arahy.Tifrunner.gnm2.ann2.Ah13g145700.1">
    <property type="protein sequence ID" value="arahy.Tifrunner.gnm2.ann2.Ah13g145700.1-CDS-1"/>
    <property type="gene ID" value="arahy.Tifrunner.gnm2.ann2.Ah13g145700"/>
</dbReference>
<organism evidence="1 2">
    <name type="scientific">Arachis hypogaea</name>
    <name type="common">Peanut</name>
    <dbReference type="NCBI Taxonomy" id="3818"/>
    <lineage>
        <taxon>Eukaryota</taxon>
        <taxon>Viridiplantae</taxon>
        <taxon>Streptophyta</taxon>
        <taxon>Embryophyta</taxon>
        <taxon>Tracheophyta</taxon>
        <taxon>Spermatophyta</taxon>
        <taxon>Magnoliopsida</taxon>
        <taxon>eudicotyledons</taxon>
        <taxon>Gunneridae</taxon>
        <taxon>Pentapetalae</taxon>
        <taxon>rosids</taxon>
        <taxon>fabids</taxon>
        <taxon>Fabales</taxon>
        <taxon>Fabaceae</taxon>
        <taxon>Papilionoideae</taxon>
        <taxon>50 kb inversion clade</taxon>
        <taxon>dalbergioids sensu lato</taxon>
        <taxon>Dalbergieae</taxon>
        <taxon>Pterocarpus clade</taxon>
        <taxon>Arachis</taxon>
    </lineage>
</organism>
<protein>
    <submittedName>
        <fullName evidence="1">Uncharacterized protein</fullName>
    </submittedName>
</protein>
<proteinExistence type="predicted"/>
<keyword evidence="2" id="KW-1185">Reference proteome</keyword>
<evidence type="ECO:0000313" key="2">
    <source>
        <dbReference type="Proteomes" id="UP000289738"/>
    </source>
</evidence>
<comment type="caution">
    <text evidence="1">The sequence shown here is derived from an EMBL/GenBank/DDBJ whole genome shotgun (WGS) entry which is preliminary data.</text>
</comment>
<dbReference type="Proteomes" id="UP000289738">
    <property type="component" value="Chromosome B03"/>
</dbReference>